<dbReference type="GO" id="GO:0055085">
    <property type="term" value="P:transmembrane transport"/>
    <property type="evidence" value="ECO:0007669"/>
    <property type="project" value="InterPro"/>
</dbReference>
<reference evidence="9 10" key="1">
    <citation type="submission" date="2016-12" db="EMBL/GenBank/DDBJ databases">
        <title>Genomic comparison of strains in the 'Actinomyces naeslundii' group.</title>
        <authorList>
            <person name="Mughal S.R."/>
            <person name="Do T."/>
            <person name="Gilbert S.C."/>
            <person name="Witherden E.A."/>
            <person name="Didelot X."/>
            <person name="Beighton D."/>
        </authorList>
    </citation>
    <scope>NUCLEOTIDE SEQUENCE [LARGE SCALE GENOMIC DNA]</scope>
    <source>
        <strain evidence="9 10">P6N</strain>
    </source>
</reference>
<evidence type="ECO:0000256" key="5">
    <source>
        <dbReference type="ARBA" id="ARBA00022989"/>
    </source>
</evidence>
<sequence length="278" mass="30523">MRRAGRGPWGTVCVYLILIVAAFVAVFPLVWVVSSSFKTSHELAQNPLQLFSTSPTLEHYRKVIEEIGFLTNLKNSLLIAGCSTVIAVLVSLLGAYGIVRFFPRVGKQLTKLLIGTYMFPPILLAIPYTITMVKLGLMNSYFGLIIAYLSFSIPYAIWMLIGFFQTVPVGVEEAAAVDGASRFRVFWQISVPIILPGIVATAVYTFINTFNEFLYALLFITESDRMPVAVGLYSLQGSEVLDWGAMMAASVIVIVPSVVFFMVIQKHISGGLSEGSVK</sequence>
<evidence type="ECO:0000256" key="3">
    <source>
        <dbReference type="ARBA" id="ARBA00022475"/>
    </source>
</evidence>
<feature type="transmembrane region" description="Helical" evidence="7">
    <location>
        <begin position="243"/>
        <end position="264"/>
    </location>
</feature>
<dbReference type="Pfam" id="PF00528">
    <property type="entry name" value="BPD_transp_1"/>
    <property type="match status" value="1"/>
</dbReference>
<dbReference type="PANTHER" id="PTHR32243">
    <property type="entry name" value="MALTOSE TRANSPORT SYSTEM PERMEASE-RELATED"/>
    <property type="match status" value="1"/>
</dbReference>
<name>A0A1Q8VGI6_9ACTO</name>
<organism evidence="9 10">
    <name type="scientific">Actinomyces oris</name>
    <dbReference type="NCBI Taxonomy" id="544580"/>
    <lineage>
        <taxon>Bacteria</taxon>
        <taxon>Bacillati</taxon>
        <taxon>Actinomycetota</taxon>
        <taxon>Actinomycetes</taxon>
        <taxon>Actinomycetales</taxon>
        <taxon>Actinomycetaceae</taxon>
        <taxon>Actinomyces</taxon>
    </lineage>
</organism>
<dbReference type="InterPro" id="IPR050901">
    <property type="entry name" value="BP-dep_ABC_trans_perm"/>
</dbReference>
<feature type="transmembrane region" description="Helical" evidence="7">
    <location>
        <begin position="12"/>
        <end position="33"/>
    </location>
</feature>
<dbReference type="Proteomes" id="UP000186394">
    <property type="component" value="Unassembled WGS sequence"/>
</dbReference>
<dbReference type="SUPFAM" id="SSF161098">
    <property type="entry name" value="MetI-like"/>
    <property type="match status" value="1"/>
</dbReference>
<keyword evidence="4 7" id="KW-0812">Transmembrane</keyword>
<evidence type="ECO:0000256" key="7">
    <source>
        <dbReference type="RuleBase" id="RU363032"/>
    </source>
</evidence>
<dbReference type="OrthoDB" id="9794684at2"/>
<dbReference type="GO" id="GO:0005886">
    <property type="term" value="C:plasma membrane"/>
    <property type="evidence" value="ECO:0007669"/>
    <property type="project" value="UniProtKB-SubCell"/>
</dbReference>
<keyword evidence="5 7" id="KW-1133">Transmembrane helix</keyword>
<evidence type="ECO:0000256" key="2">
    <source>
        <dbReference type="ARBA" id="ARBA00022448"/>
    </source>
</evidence>
<dbReference type="InterPro" id="IPR035906">
    <property type="entry name" value="MetI-like_sf"/>
</dbReference>
<feature type="transmembrane region" description="Helical" evidence="7">
    <location>
        <begin position="77"/>
        <end position="99"/>
    </location>
</feature>
<dbReference type="Gene3D" id="1.10.3720.10">
    <property type="entry name" value="MetI-like"/>
    <property type="match status" value="1"/>
</dbReference>
<protein>
    <submittedName>
        <fullName evidence="9">Sugar ABC transporter permease</fullName>
    </submittedName>
</protein>
<proteinExistence type="inferred from homology"/>
<dbReference type="AlphaFoldDB" id="A0A1Q8VGI6"/>
<evidence type="ECO:0000313" key="9">
    <source>
        <dbReference type="EMBL" id="OLO47226.1"/>
    </source>
</evidence>
<evidence type="ECO:0000313" key="10">
    <source>
        <dbReference type="Proteomes" id="UP000186394"/>
    </source>
</evidence>
<accession>A0A1Q8VGI6</accession>
<comment type="subcellular location">
    <subcellularLocation>
        <location evidence="1 7">Cell membrane</location>
        <topology evidence="1 7">Multi-pass membrane protein</topology>
    </subcellularLocation>
</comment>
<evidence type="ECO:0000256" key="1">
    <source>
        <dbReference type="ARBA" id="ARBA00004651"/>
    </source>
</evidence>
<feature type="transmembrane region" description="Helical" evidence="7">
    <location>
        <begin position="111"/>
        <end position="130"/>
    </location>
</feature>
<evidence type="ECO:0000259" key="8">
    <source>
        <dbReference type="PROSITE" id="PS50928"/>
    </source>
</evidence>
<feature type="transmembrane region" description="Helical" evidence="7">
    <location>
        <begin position="142"/>
        <end position="164"/>
    </location>
</feature>
<comment type="similarity">
    <text evidence="7">Belongs to the binding-protein-dependent transport system permease family.</text>
</comment>
<dbReference type="CDD" id="cd06261">
    <property type="entry name" value="TM_PBP2"/>
    <property type="match status" value="1"/>
</dbReference>
<dbReference type="PANTHER" id="PTHR32243:SF18">
    <property type="entry name" value="INNER MEMBRANE ABC TRANSPORTER PERMEASE PROTEIN YCJP"/>
    <property type="match status" value="1"/>
</dbReference>
<dbReference type="EMBL" id="MSKL01000034">
    <property type="protein sequence ID" value="OLO47226.1"/>
    <property type="molecule type" value="Genomic_DNA"/>
</dbReference>
<dbReference type="InterPro" id="IPR000515">
    <property type="entry name" value="MetI-like"/>
</dbReference>
<dbReference type="PROSITE" id="PS50928">
    <property type="entry name" value="ABC_TM1"/>
    <property type="match status" value="1"/>
</dbReference>
<feature type="transmembrane region" description="Helical" evidence="7">
    <location>
        <begin position="185"/>
        <end position="207"/>
    </location>
</feature>
<keyword evidence="2 7" id="KW-0813">Transport</keyword>
<comment type="caution">
    <text evidence="9">The sequence shown here is derived from an EMBL/GenBank/DDBJ whole genome shotgun (WGS) entry which is preliminary data.</text>
</comment>
<keyword evidence="3" id="KW-1003">Cell membrane</keyword>
<gene>
    <name evidence="9" type="ORF">BKH28_12625</name>
</gene>
<evidence type="ECO:0000256" key="4">
    <source>
        <dbReference type="ARBA" id="ARBA00022692"/>
    </source>
</evidence>
<evidence type="ECO:0000256" key="6">
    <source>
        <dbReference type="ARBA" id="ARBA00023136"/>
    </source>
</evidence>
<keyword evidence="6 7" id="KW-0472">Membrane</keyword>
<feature type="domain" description="ABC transmembrane type-1" evidence="8">
    <location>
        <begin position="73"/>
        <end position="264"/>
    </location>
</feature>